<accession>A0A437KEH0</accession>
<evidence type="ECO:0000256" key="2">
    <source>
        <dbReference type="ARBA" id="ARBA00008748"/>
    </source>
</evidence>
<dbReference type="GO" id="GO:0008776">
    <property type="term" value="F:acetate kinase activity"/>
    <property type="evidence" value="ECO:0007669"/>
    <property type="project" value="TreeGrafter"/>
</dbReference>
<dbReference type="NCBIfam" id="NF002834">
    <property type="entry name" value="PRK03011.1-5"/>
    <property type="match status" value="1"/>
</dbReference>
<evidence type="ECO:0000313" key="12">
    <source>
        <dbReference type="Proteomes" id="UP000288024"/>
    </source>
</evidence>
<dbReference type="Gene3D" id="3.30.420.40">
    <property type="match status" value="2"/>
</dbReference>
<dbReference type="RefSeq" id="WP_127737532.1">
    <property type="nucleotide sequence ID" value="NZ_RZTZ01000002.1"/>
</dbReference>
<dbReference type="InterPro" id="IPR011245">
    <property type="entry name" value="Butyrate_kin"/>
</dbReference>
<dbReference type="HAMAP" id="MF_00542">
    <property type="entry name" value="Butyrate_kinase"/>
    <property type="match status" value="1"/>
</dbReference>
<dbReference type="GO" id="GO:0047761">
    <property type="term" value="F:butyrate kinase activity"/>
    <property type="evidence" value="ECO:0007669"/>
    <property type="project" value="UniProtKB-UniRule"/>
</dbReference>
<name>A0A437KEH0_9BACI</name>
<reference evidence="11 12" key="1">
    <citation type="submission" date="2019-01" db="EMBL/GenBank/DDBJ databases">
        <title>Bacillus sp. M5HDSG1-1, whole genome shotgun sequence.</title>
        <authorList>
            <person name="Tuo L."/>
        </authorList>
    </citation>
    <scope>NUCLEOTIDE SEQUENCE [LARGE SCALE GENOMIC DNA]</scope>
    <source>
        <strain evidence="11 12">M5HDSG1-1</strain>
    </source>
</reference>
<comment type="caution">
    <text evidence="11">The sequence shown here is derived from an EMBL/GenBank/DDBJ whole genome shotgun (WGS) entry which is preliminary data.</text>
</comment>
<dbReference type="GO" id="GO:0006083">
    <property type="term" value="P:acetate metabolic process"/>
    <property type="evidence" value="ECO:0007669"/>
    <property type="project" value="TreeGrafter"/>
</dbReference>
<protein>
    <recommendedName>
        <fullName evidence="9">Probable butyrate kinase</fullName>
        <shortName evidence="9">BK</shortName>
        <ecNumber evidence="9">2.7.2.7</ecNumber>
    </recommendedName>
    <alternativeName>
        <fullName evidence="9">Branched-chain carboxylic acid kinase</fullName>
    </alternativeName>
</protein>
<evidence type="ECO:0000256" key="1">
    <source>
        <dbReference type="ARBA" id="ARBA00004496"/>
    </source>
</evidence>
<dbReference type="Pfam" id="PF00871">
    <property type="entry name" value="Acetate_kinase"/>
    <property type="match status" value="1"/>
</dbReference>
<sequence>MKKKYRILIINPKADATAIALYENEVPIFEQSIIQEDTKGYSAVSLQAPDRTKKILDFLLSEGINLSKINAVAGRGGLLKPIKGGTYMVNNEMLEDLRAGERGEHASNLGGIIAADIASGLNIPAFIVDPVVVDELDDVARISGYPLISRKSVFHALNHKACGRRAAMELGKRYEDCHFIVAHLGDGITIGAHKQGRVIDVNNGLNGEGPFSPERAGSLPHGDLIDLCYSGKYSYKEMKEQLLYHAGISGYLNKKNLSQLEEGVKDGSEQDELIFRALAYQVAKEIGSASTVLSGQIDAIILTGVMAYSHLLVDEIVKRTNWIADVFTYPGENDMQSLANGCLRVLRGEEQAKEYTHKVGKQESELYG</sequence>
<keyword evidence="5 9" id="KW-0547">Nucleotide-binding</keyword>
<dbReference type="GO" id="GO:0005524">
    <property type="term" value="F:ATP binding"/>
    <property type="evidence" value="ECO:0007669"/>
    <property type="project" value="UniProtKB-KW"/>
</dbReference>
<evidence type="ECO:0000256" key="9">
    <source>
        <dbReference type="HAMAP-Rule" id="MF_00542"/>
    </source>
</evidence>
<proteinExistence type="inferred from homology"/>
<evidence type="ECO:0000256" key="5">
    <source>
        <dbReference type="ARBA" id="ARBA00022741"/>
    </source>
</evidence>
<keyword evidence="6 9" id="KW-0418">Kinase</keyword>
<evidence type="ECO:0000256" key="7">
    <source>
        <dbReference type="ARBA" id="ARBA00022840"/>
    </source>
</evidence>
<keyword evidence="12" id="KW-1185">Reference proteome</keyword>
<gene>
    <name evidence="9 11" type="primary">buk</name>
    <name evidence="11" type="ORF">EM808_07345</name>
</gene>
<dbReference type="PROSITE" id="PS01076">
    <property type="entry name" value="ACETATE_KINASE_2"/>
    <property type="match status" value="1"/>
</dbReference>
<keyword evidence="7 9" id="KW-0067">ATP-binding</keyword>
<comment type="catalytic activity">
    <reaction evidence="8 9">
        <text>butanoate + ATP = butanoyl phosphate + ADP</text>
        <dbReference type="Rhea" id="RHEA:13585"/>
        <dbReference type="ChEBI" id="CHEBI:17968"/>
        <dbReference type="ChEBI" id="CHEBI:30616"/>
        <dbReference type="ChEBI" id="CHEBI:58079"/>
        <dbReference type="ChEBI" id="CHEBI:456216"/>
        <dbReference type="EC" id="2.7.2.7"/>
    </reaction>
</comment>
<evidence type="ECO:0000256" key="4">
    <source>
        <dbReference type="ARBA" id="ARBA00022679"/>
    </source>
</evidence>
<keyword evidence="3 9" id="KW-0963">Cytoplasm</keyword>
<dbReference type="PANTHER" id="PTHR21060:SF3">
    <property type="entry name" value="BUTYRATE KINASE 2-RELATED"/>
    <property type="match status" value="1"/>
</dbReference>
<keyword evidence="4 9" id="KW-0808">Transferase</keyword>
<dbReference type="PRINTS" id="PR00471">
    <property type="entry name" value="ACETATEKNASE"/>
</dbReference>
<dbReference type="EC" id="2.7.2.7" evidence="9"/>
<dbReference type="GO" id="GO:0005737">
    <property type="term" value="C:cytoplasm"/>
    <property type="evidence" value="ECO:0007669"/>
    <property type="project" value="UniProtKB-SubCell"/>
</dbReference>
<comment type="subcellular location">
    <subcellularLocation>
        <location evidence="1 9">Cytoplasm</location>
    </subcellularLocation>
</comment>
<dbReference type="InterPro" id="IPR043129">
    <property type="entry name" value="ATPase_NBD"/>
</dbReference>
<evidence type="ECO:0000256" key="10">
    <source>
        <dbReference type="RuleBase" id="RU003835"/>
    </source>
</evidence>
<organism evidence="11 12">
    <name type="scientific">Niallia taxi</name>
    <dbReference type="NCBI Taxonomy" id="2499688"/>
    <lineage>
        <taxon>Bacteria</taxon>
        <taxon>Bacillati</taxon>
        <taxon>Bacillota</taxon>
        <taxon>Bacilli</taxon>
        <taxon>Bacillales</taxon>
        <taxon>Bacillaceae</taxon>
        <taxon>Niallia</taxon>
    </lineage>
</organism>
<evidence type="ECO:0000313" key="11">
    <source>
        <dbReference type="EMBL" id="RVT65313.1"/>
    </source>
</evidence>
<dbReference type="CDD" id="cd24011">
    <property type="entry name" value="ASKHA_NBD_BK"/>
    <property type="match status" value="1"/>
</dbReference>
<dbReference type="EMBL" id="RZTZ01000002">
    <property type="protein sequence ID" value="RVT65313.1"/>
    <property type="molecule type" value="Genomic_DNA"/>
</dbReference>
<evidence type="ECO:0000256" key="8">
    <source>
        <dbReference type="ARBA" id="ARBA00048596"/>
    </source>
</evidence>
<dbReference type="InterPro" id="IPR023865">
    <property type="entry name" value="Aliphatic_acid_kinase_CS"/>
</dbReference>
<dbReference type="PIRSF" id="PIRSF036458">
    <property type="entry name" value="Butyrate_kin"/>
    <property type="match status" value="1"/>
</dbReference>
<dbReference type="PANTHER" id="PTHR21060">
    <property type="entry name" value="ACETATE KINASE"/>
    <property type="match status" value="1"/>
</dbReference>
<comment type="similarity">
    <text evidence="2 9 10">Belongs to the acetokinase family.</text>
</comment>
<dbReference type="InterPro" id="IPR000890">
    <property type="entry name" value="Aliphatic_acid_kin_short-chain"/>
</dbReference>
<evidence type="ECO:0000256" key="3">
    <source>
        <dbReference type="ARBA" id="ARBA00022490"/>
    </source>
</evidence>
<dbReference type="SUPFAM" id="SSF53067">
    <property type="entry name" value="Actin-like ATPase domain"/>
    <property type="match status" value="2"/>
</dbReference>
<dbReference type="Proteomes" id="UP000288024">
    <property type="component" value="Unassembled WGS sequence"/>
</dbReference>
<dbReference type="AlphaFoldDB" id="A0A437KEH0"/>
<dbReference type="NCBIfam" id="TIGR02707">
    <property type="entry name" value="butyr_kinase"/>
    <property type="match status" value="1"/>
</dbReference>
<evidence type="ECO:0000256" key="6">
    <source>
        <dbReference type="ARBA" id="ARBA00022777"/>
    </source>
</evidence>